<dbReference type="WBParaSite" id="RSKR_0000822150.1">
    <property type="protein sequence ID" value="RSKR_0000822150.1"/>
    <property type="gene ID" value="RSKR_0000822150"/>
</dbReference>
<protein>
    <submittedName>
        <fullName evidence="2">Secreted protein</fullName>
    </submittedName>
</protein>
<accession>A0AC35U7D3</accession>
<evidence type="ECO:0000313" key="2">
    <source>
        <dbReference type="WBParaSite" id="RSKR_0000822150.1"/>
    </source>
</evidence>
<evidence type="ECO:0000313" key="1">
    <source>
        <dbReference type="Proteomes" id="UP000095286"/>
    </source>
</evidence>
<proteinExistence type="predicted"/>
<reference evidence="2" key="1">
    <citation type="submission" date="2016-11" db="UniProtKB">
        <authorList>
            <consortium name="WormBaseParasite"/>
        </authorList>
    </citation>
    <scope>IDENTIFICATION</scope>
    <source>
        <strain evidence="2">KR3021</strain>
    </source>
</reference>
<sequence length="82" mass="9185">MLNAPNFFLTTISGIRRDGRAASVGSCLEYATKCMGESEKLSVSSARSSKRSSPSRMRRRSTRNKLSSAQRELHFGEWSNKQ</sequence>
<dbReference type="Proteomes" id="UP000095286">
    <property type="component" value="Unplaced"/>
</dbReference>
<name>A0AC35U7D3_9BILA</name>
<organism evidence="1 2">
    <name type="scientific">Rhabditophanes sp. KR3021</name>
    <dbReference type="NCBI Taxonomy" id="114890"/>
    <lineage>
        <taxon>Eukaryota</taxon>
        <taxon>Metazoa</taxon>
        <taxon>Ecdysozoa</taxon>
        <taxon>Nematoda</taxon>
        <taxon>Chromadorea</taxon>
        <taxon>Rhabditida</taxon>
        <taxon>Tylenchina</taxon>
        <taxon>Panagrolaimomorpha</taxon>
        <taxon>Strongyloidoidea</taxon>
        <taxon>Alloionematidae</taxon>
        <taxon>Rhabditophanes</taxon>
    </lineage>
</organism>